<name>A0A1B6D1Q0_9HEMI</name>
<protein>
    <submittedName>
        <fullName evidence="1">Uncharacterized protein</fullName>
    </submittedName>
</protein>
<sequence>MDVFQRATAVSKDNLDNVYFNFYEILCGRSVKDVAVCRAGDEETIHPNPENRDEVPWAGEYDVLGRTQEEKDEVYRITASLMKMTRQNKVHPTYDEPLTDMLGLTQSERQNVFKTTSELMLKPRVKNICHI</sequence>
<accession>A0A1B6D1Q0</accession>
<reference evidence="1" key="1">
    <citation type="submission" date="2015-12" db="EMBL/GenBank/DDBJ databases">
        <title>De novo transcriptome assembly of four potential Pierce s Disease insect vectors from Arizona vineyards.</title>
        <authorList>
            <person name="Tassone E.E."/>
        </authorList>
    </citation>
    <scope>NUCLEOTIDE SEQUENCE</scope>
</reference>
<dbReference type="AlphaFoldDB" id="A0A1B6D1Q0"/>
<proteinExistence type="predicted"/>
<gene>
    <name evidence="1" type="ORF">g.395</name>
</gene>
<dbReference type="EMBL" id="GEDC01017680">
    <property type="protein sequence ID" value="JAS19618.1"/>
    <property type="molecule type" value="Transcribed_RNA"/>
</dbReference>
<evidence type="ECO:0000313" key="1">
    <source>
        <dbReference type="EMBL" id="JAS19618.1"/>
    </source>
</evidence>
<organism evidence="1">
    <name type="scientific">Clastoptera arizonana</name>
    <name type="common">Arizona spittle bug</name>
    <dbReference type="NCBI Taxonomy" id="38151"/>
    <lineage>
        <taxon>Eukaryota</taxon>
        <taxon>Metazoa</taxon>
        <taxon>Ecdysozoa</taxon>
        <taxon>Arthropoda</taxon>
        <taxon>Hexapoda</taxon>
        <taxon>Insecta</taxon>
        <taxon>Pterygota</taxon>
        <taxon>Neoptera</taxon>
        <taxon>Paraneoptera</taxon>
        <taxon>Hemiptera</taxon>
        <taxon>Auchenorrhyncha</taxon>
        <taxon>Cercopoidea</taxon>
        <taxon>Clastopteridae</taxon>
        <taxon>Clastoptera</taxon>
    </lineage>
</organism>